<dbReference type="Gene3D" id="3.40.1620.10">
    <property type="entry name" value="YefM-like domain"/>
    <property type="match status" value="1"/>
</dbReference>
<keyword evidence="6" id="KW-1185">Reference proteome</keyword>
<dbReference type="EMBL" id="MSPX01000025">
    <property type="protein sequence ID" value="OQP83956.1"/>
    <property type="molecule type" value="Genomic_DNA"/>
</dbReference>
<proteinExistence type="inferred from homology"/>
<organism evidence="3 5">
    <name type="scientific">Xaviernesmea rhizosphaerae</name>
    <dbReference type="NCBI Taxonomy" id="1672749"/>
    <lineage>
        <taxon>Bacteria</taxon>
        <taxon>Pseudomonadati</taxon>
        <taxon>Pseudomonadota</taxon>
        <taxon>Alphaproteobacteria</taxon>
        <taxon>Hyphomicrobiales</taxon>
        <taxon>Rhizobiaceae</taxon>
        <taxon>Rhizobium/Agrobacterium group</taxon>
        <taxon>Xaviernesmea</taxon>
    </lineage>
</organism>
<sequence length="84" mass="8886">MSTVSVADAKSGFAGLVDQAANGEFVTITRHGKPAAMLVSIEAGEAAKKALTKPRANFGDFLMAYPGPADLERNPSRMRDADFE</sequence>
<comment type="caution">
    <text evidence="3">The sequence shown here is derived from an EMBL/GenBank/DDBJ whole genome shotgun (WGS) entry which is preliminary data.</text>
</comment>
<dbReference type="Pfam" id="PF02604">
    <property type="entry name" value="PhdYeFM_antitox"/>
    <property type="match status" value="1"/>
</dbReference>
<dbReference type="RefSeq" id="WP_075632851.1">
    <property type="nucleotide sequence ID" value="NZ_MKIO01000014.1"/>
</dbReference>
<reference evidence="4 6" key="3">
    <citation type="journal article" date="2017" name="Antonie Van Leeuwenhoek">
        <title>Rhizobium rhizosphaerae sp. nov., a novel species isolated from rice rhizosphere.</title>
        <authorList>
            <person name="Zhao J.J."/>
            <person name="Zhang J."/>
            <person name="Zhang R.J."/>
            <person name="Zhang C.W."/>
            <person name="Yin H.Q."/>
            <person name="Zhang X.X."/>
        </authorList>
    </citation>
    <scope>NUCLEOTIDE SEQUENCE [LARGE SCALE GENOMIC DNA]</scope>
    <source>
        <strain evidence="4 6">RD15</strain>
    </source>
</reference>
<dbReference type="InterPro" id="IPR006442">
    <property type="entry name" value="Antitoxin_Phd/YefM"/>
</dbReference>
<dbReference type="NCBIfam" id="TIGR01552">
    <property type="entry name" value="phd_fam"/>
    <property type="match status" value="1"/>
</dbReference>
<evidence type="ECO:0000256" key="1">
    <source>
        <dbReference type="ARBA" id="ARBA00009981"/>
    </source>
</evidence>
<evidence type="ECO:0000313" key="4">
    <source>
        <dbReference type="EMBL" id="OQP83956.1"/>
    </source>
</evidence>
<protein>
    <recommendedName>
        <fullName evidence="2">Antitoxin</fullName>
    </recommendedName>
</protein>
<dbReference type="AlphaFoldDB" id="A0A1Q9AQB6"/>
<comment type="similarity">
    <text evidence="1 2">Belongs to the phD/YefM antitoxin family.</text>
</comment>
<dbReference type="EMBL" id="MKIO01000014">
    <property type="protein sequence ID" value="OLP57608.1"/>
    <property type="molecule type" value="Genomic_DNA"/>
</dbReference>
<evidence type="ECO:0000313" key="5">
    <source>
        <dbReference type="Proteomes" id="UP000186143"/>
    </source>
</evidence>
<accession>A0A1Q9AQB6</accession>
<reference evidence="4" key="2">
    <citation type="submission" date="2016-12" db="EMBL/GenBank/DDBJ databases">
        <authorList>
            <person name="Zhang X."/>
            <person name="Zhao J."/>
        </authorList>
    </citation>
    <scope>NUCLEOTIDE SEQUENCE</scope>
    <source>
        <strain evidence="4">RD15</strain>
    </source>
</reference>
<reference evidence="3 5" key="1">
    <citation type="submission" date="2016-09" db="EMBL/GenBank/DDBJ databases">
        <title>Rhizobium sp. nov., a novel species isolated from the rice rhizosphere.</title>
        <authorList>
            <person name="Zhao J."/>
            <person name="Zhang X."/>
        </authorList>
    </citation>
    <scope>NUCLEOTIDE SEQUENCE [LARGE SCALE GENOMIC DNA]</scope>
    <source>
        <strain evidence="3 5">MH17</strain>
    </source>
</reference>
<gene>
    <name evidence="3" type="ORF">BJF92_07195</name>
    <name evidence="4" type="ORF">BTR14_20990</name>
</gene>
<evidence type="ECO:0000313" key="6">
    <source>
        <dbReference type="Proteomes" id="UP000192652"/>
    </source>
</evidence>
<name>A0A1Q9AQB6_9HYPH</name>
<evidence type="ECO:0000313" key="3">
    <source>
        <dbReference type="EMBL" id="OLP57608.1"/>
    </source>
</evidence>
<dbReference type="SUPFAM" id="SSF143120">
    <property type="entry name" value="YefM-like"/>
    <property type="match status" value="1"/>
</dbReference>
<dbReference type="Proteomes" id="UP000186143">
    <property type="component" value="Unassembled WGS sequence"/>
</dbReference>
<dbReference type="InterPro" id="IPR036165">
    <property type="entry name" value="YefM-like_sf"/>
</dbReference>
<evidence type="ECO:0000256" key="2">
    <source>
        <dbReference type="RuleBase" id="RU362080"/>
    </source>
</evidence>
<dbReference type="Proteomes" id="UP000192652">
    <property type="component" value="Unassembled WGS sequence"/>
</dbReference>
<dbReference type="STRING" id="1672749.BJF92_07195"/>
<dbReference type="OrthoDB" id="517402at2"/>
<comment type="function">
    <text evidence="2">Antitoxin component of a type II toxin-antitoxin (TA) system.</text>
</comment>